<reference evidence="1" key="1">
    <citation type="submission" date="2022-08" db="EMBL/GenBank/DDBJ databases">
        <title>Polycladomyces zharkentsis sp. nov., a novel thermophilic CMC and starch-degrading bacterium isolated from a geothermal spring in Kazakhstan.</title>
        <authorList>
            <person name="Mashzhan A."/>
            <person name="Kistaubaeva A."/>
            <person name="Javier-Lopez R."/>
            <person name="Birkeland N.-K."/>
        </authorList>
    </citation>
    <scope>NUCLEOTIDE SEQUENCE</scope>
    <source>
        <strain evidence="1">KSR 13</strain>
    </source>
</reference>
<proteinExistence type="predicted"/>
<evidence type="ECO:0000313" key="1">
    <source>
        <dbReference type="EMBL" id="MDN4592728.1"/>
    </source>
</evidence>
<sequence>MFTLYQVTVRGERPHWEISLAPAVDERFWRDRGKEFRITGWYETIGQAWCVLRKHAPAGTYVSSLIGNGMEQFEKTADDDLSAGQKYGMALWNILGGRVLLEEEIRSFLRYRWGEDPDPVALRTGLQWLCLMGAAECLPAVDITAPAVKWRCSRCGSGPSRLFRTDCKRCCKYALPAITVSYWADVGHVFRCFAFVLLMPPRFPPTGFASICHN</sequence>
<dbReference type="RefSeq" id="WP_301237449.1">
    <property type="nucleotide sequence ID" value="NZ_JANRHH010000013.1"/>
</dbReference>
<accession>A0ABT8IIW2</accession>
<gene>
    <name evidence="1" type="ORF">NWF35_02140</name>
</gene>
<dbReference type="EMBL" id="JANRHH010000013">
    <property type="protein sequence ID" value="MDN4592728.1"/>
    <property type="molecule type" value="Genomic_DNA"/>
</dbReference>
<evidence type="ECO:0000313" key="2">
    <source>
        <dbReference type="Proteomes" id="UP001174196"/>
    </source>
</evidence>
<protein>
    <submittedName>
        <fullName evidence="1">Uncharacterized protein</fullName>
    </submittedName>
</protein>
<keyword evidence="2" id="KW-1185">Reference proteome</keyword>
<comment type="caution">
    <text evidence="1">The sequence shown here is derived from an EMBL/GenBank/DDBJ whole genome shotgun (WGS) entry which is preliminary data.</text>
</comment>
<dbReference type="Proteomes" id="UP001174196">
    <property type="component" value="Unassembled WGS sequence"/>
</dbReference>
<name>A0ABT8IIW2_9BACL</name>
<organism evidence="1 2">
    <name type="scientific">Polycladomyces subterraneus</name>
    <dbReference type="NCBI Taxonomy" id="1016997"/>
    <lineage>
        <taxon>Bacteria</taxon>
        <taxon>Bacillati</taxon>
        <taxon>Bacillota</taxon>
        <taxon>Bacilli</taxon>
        <taxon>Bacillales</taxon>
        <taxon>Thermoactinomycetaceae</taxon>
        <taxon>Polycladomyces</taxon>
    </lineage>
</organism>